<protein>
    <submittedName>
        <fullName evidence="2">Uncharacterized protein</fullName>
    </submittedName>
</protein>
<dbReference type="Proteomes" id="UP000324896">
    <property type="component" value="Unassembled WGS sequence"/>
</dbReference>
<name>A0A1G6M169_9FIRM</name>
<accession>A0A1G6M169</accession>
<reference evidence="1 4" key="2">
    <citation type="submission" date="2018-04" db="EMBL/GenBank/DDBJ databases">
        <title>Subsurface microbial communities from deep shales in Ohio and West Virginia, USA.</title>
        <authorList>
            <person name="Wrighton K."/>
        </authorList>
    </citation>
    <scope>NUCLEOTIDE SEQUENCE [LARGE SCALE GENOMIC DNA]</scope>
    <source>
        <strain evidence="3 5">DSMZ 11287</strain>
        <strain evidence="1 4">MSL28</strain>
    </source>
</reference>
<evidence type="ECO:0000313" key="4">
    <source>
        <dbReference type="Proteomes" id="UP000247389"/>
    </source>
</evidence>
<sequence>MKDKQRIKEVLENTEILLEPDDLISTDHDTTLHYYVLSKPYYLDEFPDEGPETKVREGKITWEKPKLLTPDYMINMSGFSGEAKDAMQMIARDNPDLAGLLYKMNYRKESISTFTISREFEKAEAEIRDKIDQNDDKDNNLTVIIKGVDELWDVSLMKFIQNLVLKSAYKSQLPDYEEKGFLSTDDQGYSVVTRNLEGLPIAASEEIEKMFEMVKNGDEAPSRLKKELDRWGVFNAYQDRFFDLFKED</sequence>
<dbReference type="EMBL" id="QICM01000008">
    <property type="protein sequence ID" value="PXV67275.1"/>
    <property type="molecule type" value="Genomic_DNA"/>
</dbReference>
<evidence type="ECO:0000313" key="1">
    <source>
        <dbReference type="EMBL" id="PXV67275.1"/>
    </source>
</evidence>
<evidence type="ECO:0000313" key="6">
    <source>
        <dbReference type="Proteomes" id="UP000324896"/>
    </source>
</evidence>
<dbReference type="Proteomes" id="UP000295472">
    <property type="component" value="Unassembled WGS sequence"/>
</dbReference>
<dbReference type="Proteomes" id="UP000247389">
    <property type="component" value="Unassembled WGS sequence"/>
</dbReference>
<dbReference type="RefSeq" id="WP_110300821.1">
    <property type="nucleotide sequence ID" value="NZ_FMYT01000007.1"/>
</dbReference>
<dbReference type="AlphaFoldDB" id="A0A1G6M169"/>
<reference evidence="2 6" key="1">
    <citation type="submission" date="2016-10" db="EMBL/GenBank/DDBJ databases">
        <authorList>
            <person name="Varghese N."/>
            <person name="Submissions S."/>
        </authorList>
    </citation>
    <scope>NUCLEOTIDE SEQUENCE [LARGE SCALE GENOMIC DNA]</scope>
    <source>
        <strain evidence="2 6">WG10</strain>
    </source>
</reference>
<proteinExistence type="predicted"/>
<evidence type="ECO:0000313" key="3">
    <source>
        <dbReference type="EMBL" id="TDX47868.1"/>
    </source>
</evidence>
<organism evidence="2 6">
    <name type="scientific">Halanaerobium congolense</name>
    <dbReference type="NCBI Taxonomy" id="54121"/>
    <lineage>
        <taxon>Bacteria</taxon>
        <taxon>Bacillati</taxon>
        <taxon>Bacillota</taxon>
        <taxon>Clostridia</taxon>
        <taxon>Halanaerobiales</taxon>
        <taxon>Halanaerobiaceae</taxon>
        <taxon>Halanaerobium</taxon>
    </lineage>
</organism>
<evidence type="ECO:0000313" key="5">
    <source>
        <dbReference type="Proteomes" id="UP000295472"/>
    </source>
</evidence>
<evidence type="ECO:0000313" key="2">
    <source>
        <dbReference type="EMBL" id="SDC49273.1"/>
    </source>
</evidence>
<dbReference type="GeneID" id="57011614"/>
<dbReference type="EMBL" id="SOEF01000002">
    <property type="protein sequence ID" value="TDX47868.1"/>
    <property type="molecule type" value="Genomic_DNA"/>
</dbReference>
<gene>
    <name evidence="3" type="ORF">C7954_10227</name>
    <name evidence="1" type="ORF">C8C78_10820</name>
    <name evidence="2" type="ORF">SAMN04488597_10763</name>
</gene>
<dbReference type="EMBL" id="FMYT01000007">
    <property type="protein sequence ID" value="SDC49273.1"/>
    <property type="molecule type" value="Genomic_DNA"/>
</dbReference>